<reference evidence="2" key="2">
    <citation type="submission" date="2015-01" db="EMBL/GenBank/DDBJ databases">
        <title>Evolutionary Origins and Diversification of the Mycorrhizal Mutualists.</title>
        <authorList>
            <consortium name="DOE Joint Genome Institute"/>
            <consortium name="Mycorrhizal Genomics Consortium"/>
            <person name="Kohler A."/>
            <person name="Kuo A."/>
            <person name="Nagy L.G."/>
            <person name="Floudas D."/>
            <person name="Copeland A."/>
            <person name="Barry K.W."/>
            <person name="Cichocki N."/>
            <person name="Veneault-Fourrey C."/>
            <person name="LaButti K."/>
            <person name="Lindquist E.A."/>
            <person name="Lipzen A."/>
            <person name="Lundell T."/>
            <person name="Morin E."/>
            <person name="Murat C."/>
            <person name="Riley R."/>
            <person name="Ohm R."/>
            <person name="Sun H."/>
            <person name="Tunlid A."/>
            <person name="Henrissat B."/>
            <person name="Grigoriev I.V."/>
            <person name="Hibbett D.S."/>
            <person name="Martin F."/>
        </authorList>
    </citation>
    <scope>NUCLEOTIDE SEQUENCE [LARGE SCALE GENOMIC DNA]</scope>
    <source>
        <strain evidence="2">h7</strain>
    </source>
</reference>
<gene>
    <name evidence="1" type="ORF">M413DRAFT_449025</name>
</gene>
<dbReference type="OrthoDB" id="3235026at2759"/>
<sequence length="441" mass="48851">MSTSTTASCSWHSLPSEMKLAIIDGLEPEDINSLSKVDQRTYQACVPSQFKKVTLQSFEALERFLEDVPRGYYSYIEELELCTKTNHGTPVLPRIRADAVISLLSATPRLMKLVLRISGSLDKSVIAPFPYVKNLKHLSITNCGDEVQAPLSERLVVAIVAATRNIEQLSLDRITRSRVHAPELEGVYPCPPLAANDEDIPDDPLLGSELSLPSLLRIPTLRTLTIRDTHLGHAGWATIPVACRLQVLDIGSCYHGDEDFNTRCTERIMAAVGPTVDEFSLTAAVSDTVFSEPSVTPLQRLRKLHITPFFPVDSVVETMSNLAGSPVEKISVQCFEEDVVDVCNALEEFLTLRVERGPEFYNRLQRIDVTVTAEDDVHVVSEEETEERVAAARRLLDFCRDLRLSSVVDKTPKAKAVGGARATISFTDAKRYPVKGRSMTL</sequence>
<dbReference type="InterPro" id="IPR032675">
    <property type="entry name" value="LRR_dom_sf"/>
</dbReference>
<evidence type="ECO:0000313" key="1">
    <source>
        <dbReference type="EMBL" id="KIM36683.1"/>
    </source>
</evidence>
<organism evidence="1 2">
    <name type="scientific">Hebeloma cylindrosporum</name>
    <dbReference type="NCBI Taxonomy" id="76867"/>
    <lineage>
        <taxon>Eukaryota</taxon>
        <taxon>Fungi</taxon>
        <taxon>Dikarya</taxon>
        <taxon>Basidiomycota</taxon>
        <taxon>Agaricomycotina</taxon>
        <taxon>Agaricomycetes</taxon>
        <taxon>Agaricomycetidae</taxon>
        <taxon>Agaricales</taxon>
        <taxon>Agaricineae</taxon>
        <taxon>Hymenogastraceae</taxon>
        <taxon>Hebeloma</taxon>
    </lineage>
</organism>
<accession>A0A0C2XFI6</accession>
<dbReference type="SUPFAM" id="SSF52047">
    <property type="entry name" value="RNI-like"/>
    <property type="match status" value="1"/>
</dbReference>
<dbReference type="Gene3D" id="3.80.10.10">
    <property type="entry name" value="Ribonuclease Inhibitor"/>
    <property type="match status" value="1"/>
</dbReference>
<evidence type="ECO:0008006" key="3">
    <source>
        <dbReference type="Google" id="ProtNLM"/>
    </source>
</evidence>
<keyword evidence="2" id="KW-1185">Reference proteome</keyword>
<dbReference type="AlphaFoldDB" id="A0A0C2XFI6"/>
<reference evidence="1 2" key="1">
    <citation type="submission" date="2014-04" db="EMBL/GenBank/DDBJ databases">
        <authorList>
            <consortium name="DOE Joint Genome Institute"/>
            <person name="Kuo A."/>
            <person name="Gay G."/>
            <person name="Dore J."/>
            <person name="Kohler A."/>
            <person name="Nagy L.G."/>
            <person name="Floudas D."/>
            <person name="Copeland A."/>
            <person name="Barry K.W."/>
            <person name="Cichocki N."/>
            <person name="Veneault-Fourrey C."/>
            <person name="LaButti K."/>
            <person name="Lindquist E.A."/>
            <person name="Lipzen A."/>
            <person name="Lundell T."/>
            <person name="Morin E."/>
            <person name="Murat C."/>
            <person name="Sun H."/>
            <person name="Tunlid A."/>
            <person name="Henrissat B."/>
            <person name="Grigoriev I.V."/>
            <person name="Hibbett D.S."/>
            <person name="Martin F."/>
            <person name="Nordberg H.P."/>
            <person name="Cantor M.N."/>
            <person name="Hua S.X."/>
        </authorList>
    </citation>
    <scope>NUCLEOTIDE SEQUENCE [LARGE SCALE GENOMIC DNA]</scope>
    <source>
        <strain evidence="2">h7</strain>
    </source>
</reference>
<dbReference type="EMBL" id="KN831803">
    <property type="protein sequence ID" value="KIM36683.1"/>
    <property type="molecule type" value="Genomic_DNA"/>
</dbReference>
<proteinExistence type="predicted"/>
<protein>
    <recommendedName>
        <fullName evidence="3">F-box domain-containing protein</fullName>
    </recommendedName>
</protein>
<dbReference type="Proteomes" id="UP000053424">
    <property type="component" value="Unassembled WGS sequence"/>
</dbReference>
<evidence type="ECO:0000313" key="2">
    <source>
        <dbReference type="Proteomes" id="UP000053424"/>
    </source>
</evidence>
<dbReference type="HOGENOM" id="CLU_048465_0_0_1"/>
<name>A0A0C2XFI6_HEBCY</name>